<dbReference type="InterPro" id="IPR020846">
    <property type="entry name" value="MFS_dom"/>
</dbReference>
<evidence type="ECO:0000256" key="3">
    <source>
        <dbReference type="ARBA" id="ARBA00022692"/>
    </source>
</evidence>
<dbReference type="InterPro" id="IPR011701">
    <property type="entry name" value="MFS"/>
</dbReference>
<feature type="transmembrane region" description="Helical" evidence="6">
    <location>
        <begin position="335"/>
        <end position="352"/>
    </location>
</feature>
<dbReference type="PANTHER" id="PTHR43791">
    <property type="entry name" value="PERMEASE-RELATED"/>
    <property type="match status" value="1"/>
</dbReference>
<feature type="transmembrane region" description="Helical" evidence="6">
    <location>
        <begin position="163"/>
        <end position="180"/>
    </location>
</feature>
<feature type="transmembrane region" description="Helical" evidence="6">
    <location>
        <begin position="420"/>
        <end position="439"/>
    </location>
</feature>
<dbReference type="GO" id="GO:0016020">
    <property type="term" value="C:membrane"/>
    <property type="evidence" value="ECO:0007669"/>
    <property type="project" value="UniProtKB-SubCell"/>
</dbReference>
<keyword evidence="5 6" id="KW-0472">Membrane</keyword>
<dbReference type="EMBL" id="KV419398">
    <property type="protein sequence ID" value="KZS96723.1"/>
    <property type="molecule type" value="Genomic_DNA"/>
</dbReference>
<protein>
    <submittedName>
        <fullName evidence="8">MFS general substrate transporter</fullName>
    </submittedName>
</protein>
<name>A0A164Y9Z2_9AGAM</name>
<feature type="domain" description="Major facilitator superfamily (MFS) profile" evidence="7">
    <location>
        <begin position="53"/>
        <end position="474"/>
    </location>
</feature>
<evidence type="ECO:0000313" key="9">
    <source>
        <dbReference type="Proteomes" id="UP000076722"/>
    </source>
</evidence>
<reference evidence="8 9" key="1">
    <citation type="journal article" date="2016" name="Mol. Biol. Evol.">
        <title>Comparative Genomics of Early-Diverging Mushroom-Forming Fungi Provides Insights into the Origins of Lignocellulose Decay Capabilities.</title>
        <authorList>
            <person name="Nagy L.G."/>
            <person name="Riley R."/>
            <person name="Tritt A."/>
            <person name="Adam C."/>
            <person name="Daum C."/>
            <person name="Floudas D."/>
            <person name="Sun H."/>
            <person name="Yadav J.S."/>
            <person name="Pangilinan J."/>
            <person name="Larsson K.H."/>
            <person name="Matsuura K."/>
            <person name="Barry K."/>
            <person name="Labutti K."/>
            <person name="Kuo R."/>
            <person name="Ohm R.A."/>
            <person name="Bhattacharya S.S."/>
            <person name="Shirouzu T."/>
            <person name="Yoshinaga Y."/>
            <person name="Martin F.M."/>
            <person name="Grigoriev I.V."/>
            <person name="Hibbett D.S."/>
        </authorList>
    </citation>
    <scope>NUCLEOTIDE SEQUENCE [LARGE SCALE GENOMIC DNA]</scope>
    <source>
        <strain evidence="8 9">HHB9708</strain>
    </source>
</reference>
<feature type="transmembrane region" description="Helical" evidence="6">
    <location>
        <begin position="359"/>
        <end position="377"/>
    </location>
</feature>
<proteinExistence type="predicted"/>
<evidence type="ECO:0000256" key="2">
    <source>
        <dbReference type="ARBA" id="ARBA00022448"/>
    </source>
</evidence>
<dbReference type="PROSITE" id="PS50850">
    <property type="entry name" value="MFS"/>
    <property type="match status" value="1"/>
</dbReference>
<evidence type="ECO:0000256" key="6">
    <source>
        <dbReference type="SAM" id="Phobius"/>
    </source>
</evidence>
<dbReference type="STRING" id="1314777.A0A164Y9Z2"/>
<dbReference type="FunFam" id="1.20.1250.20:FF:000013">
    <property type="entry name" value="MFS general substrate transporter"/>
    <property type="match status" value="1"/>
</dbReference>
<feature type="transmembrane region" description="Helical" evidence="6">
    <location>
        <begin position="128"/>
        <end position="151"/>
    </location>
</feature>
<sequence>MSSGSSPTSTTYLEKRDVELAAATQKNEIPAHVYRTALWKVDLVVIPVVTMLCKFPVIPGKLHDYHDMTTTNFILAYVQDRANIGNAIVAGMTLSLRMSLHQVSVALTVTYVPYILMELPCNWVMKRIGANITLPIMVILWGVACTCQGAVTSYHGLIACRFFLGLAEGGILPGLILYLSSFYKREQLNLRVAFLFTATSLAGAFSGLLAAAISNMNGDRGKPGWAWIFILEGVFTVVFGIFALFVMPRRPEDTFFLTELEKEALIAQRDEWAINEEHHQFTWAEVFSTFKEPHLWIMSIGLFFGGTCLYGLIYFTPSIVQSLGHSPNRSQLLSVPPYAAAFVVSLIAAYFSDRYRARGVVLIIFSCFMIIGYGMFLGSAKKHVDYGSLFFQVVGVYTAAPTISAWLANSFEPHFKRGTAIAWGYVITNCGGILSTWIFNDAPRYRKATKINLAFSVGILVATIVCIFYLRNENAKKRKWRAANDLSALQSDTTKLGDRHPHFEYTL</sequence>
<comment type="subcellular location">
    <subcellularLocation>
        <location evidence="1">Membrane</location>
        <topology evidence="1">Multi-pass membrane protein</topology>
    </subcellularLocation>
</comment>
<keyword evidence="2" id="KW-0813">Transport</keyword>
<feature type="transmembrane region" description="Helical" evidence="6">
    <location>
        <begin position="295"/>
        <end position="315"/>
    </location>
</feature>
<dbReference type="Pfam" id="PF07690">
    <property type="entry name" value="MFS_1"/>
    <property type="match status" value="1"/>
</dbReference>
<accession>A0A164Y9Z2</accession>
<feature type="transmembrane region" description="Helical" evidence="6">
    <location>
        <begin position="192"/>
        <end position="213"/>
    </location>
</feature>
<evidence type="ECO:0000256" key="1">
    <source>
        <dbReference type="ARBA" id="ARBA00004141"/>
    </source>
</evidence>
<dbReference type="InterPro" id="IPR036259">
    <property type="entry name" value="MFS_trans_sf"/>
</dbReference>
<dbReference type="Gene3D" id="1.20.1250.20">
    <property type="entry name" value="MFS general substrate transporter like domains"/>
    <property type="match status" value="2"/>
</dbReference>
<organism evidence="8 9">
    <name type="scientific">Sistotremastrum niveocremeum HHB9708</name>
    <dbReference type="NCBI Taxonomy" id="1314777"/>
    <lineage>
        <taxon>Eukaryota</taxon>
        <taxon>Fungi</taxon>
        <taxon>Dikarya</taxon>
        <taxon>Basidiomycota</taxon>
        <taxon>Agaricomycotina</taxon>
        <taxon>Agaricomycetes</taxon>
        <taxon>Sistotremastrales</taxon>
        <taxon>Sistotremastraceae</taxon>
        <taxon>Sertulicium</taxon>
        <taxon>Sertulicium niveocremeum</taxon>
    </lineage>
</organism>
<feature type="transmembrane region" description="Helical" evidence="6">
    <location>
        <begin position="451"/>
        <end position="470"/>
    </location>
</feature>
<keyword evidence="9" id="KW-1185">Reference proteome</keyword>
<evidence type="ECO:0000313" key="8">
    <source>
        <dbReference type="EMBL" id="KZS96723.1"/>
    </source>
</evidence>
<gene>
    <name evidence="8" type="ORF">SISNIDRAFT_547476</name>
</gene>
<dbReference type="Proteomes" id="UP000076722">
    <property type="component" value="Unassembled WGS sequence"/>
</dbReference>
<evidence type="ECO:0000259" key="7">
    <source>
        <dbReference type="PROSITE" id="PS50850"/>
    </source>
</evidence>
<keyword evidence="4 6" id="KW-1133">Transmembrane helix</keyword>
<dbReference type="FunFam" id="1.20.1250.20:FF:000018">
    <property type="entry name" value="MFS transporter permease"/>
    <property type="match status" value="1"/>
</dbReference>
<dbReference type="PANTHER" id="PTHR43791:SF85">
    <property type="entry name" value="TRANSPORTER, PUTATIVE (AFU_ORTHOLOGUE AFUA_6G00710)-RELATED"/>
    <property type="match status" value="1"/>
</dbReference>
<feature type="transmembrane region" description="Helical" evidence="6">
    <location>
        <begin position="225"/>
        <end position="247"/>
    </location>
</feature>
<keyword evidence="3 6" id="KW-0812">Transmembrane</keyword>
<feature type="transmembrane region" description="Helical" evidence="6">
    <location>
        <begin position="99"/>
        <end position="116"/>
    </location>
</feature>
<dbReference type="GO" id="GO:0022857">
    <property type="term" value="F:transmembrane transporter activity"/>
    <property type="evidence" value="ECO:0007669"/>
    <property type="project" value="InterPro"/>
</dbReference>
<dbReference type="AlphaFoldDB" id="A0A164Y9Z2"/>
<evidence type="ECO:0000256" key="5">
    <source>
        <dbReference type="ARBA" id="ARBA00023136"/>
    </source>
</evidence>
<feature type="transmembrane region" description="Helical" evidence="6">
    <location>
        <begin position="389"/>
        <end position="408"/>
    </location>
</feature>
<dbReference type="OrthoDB" id="2985014at2759"/>
<dbReference type="SUPFAM" id="SSF103473">
    <property type="entry name" value="MFS general substrate transporter"/>
    <property type="match status" value="1"/>
</dbReference>
<evidence type="ECO:0000256" key="4">
    <source>
        <dbReference type="ARBA" id="ARBA00022989"/>
    </source>
</evidence>